<sequence length="262" mass="29801">MLDITADPTWLLPYLPDELVGEIAAYIDKPKDFLNFQLASRRLNAASKHIQGKRISKATVYPRLACMKAFLTVLQDTTVAGHVHNITLLAEGLKEHEYGYDWAWEDLQIWGNLKLRNKDIQIMHEINASHAEDVVTNGDFVITGKYCGMLTTLLKQLPNLKIITCRKLDAGEQIPGWAGAKRFNELSFFCDDLDTRQIFYGDWMYDTVHRRITHYRDEFGDLINEPNAGPQASFVDDLKASISKSGAKAKVVFMPVVKYQYA</sequence>
<comment type="caution">
    <text evidence="1">The sequence shown here is derived from an EMBL/GenBank/DDBJ whole genome shotgun (WGS) entry which is preliminary data.</text>
</comment>
<protein>
    <recommendedName>
        <fullName evidence="3">F-box domain-containing protein</fullName>
    </recommendedName>
</protein>
<dbReference type="EMBL" id="JAPEUV010000058">
    <property type="protein sequence ID" value="KAJ4335709.1"/>
    <property type="molecule type" value="Genomic_DNA"/>
</dbReference>
<dbReference type="OrthoDB" id="190265at2759"/>
<proteinExistence type="predicted"/>
<evidence type="ECO:0008006" key="3">
    <source>
        <dbReference type="Google" id="ProtNLM"/>
    </source>
</evidence>
<gene>
    <name evidence="1" type="ORF">N0V87_005967</name>
</gene>
<keyword evidence="2" id="KW-1185">Reference proteome</keyword>
<dbReference type="AlphaFoldDB" id="A0A9W9BZB3"/>
<name>A0A9W9BZB3_9PLEO</name>
<organism evidence="1 2">
    <name type="scientific">Didymella glomerata</name>
    <dbReference type="NCBI Taxonomy" id="749621"/>
    <lineage>
        <taxon>Eukaryota</taxon>
        <taxon>Fungi</taxon>
        <taxon>Dikarya</taxon>
        <taxon>Ascomycota</taxon>
        <taxon>Pezizomycotina</taxon>
        <taxon>Dothideomycetes</taxon>
        <taxon>Pleosporomycetidae</taxon>
        <taxon>Pleosporales</taxon>
        <taxon>Pleosporineae</taxon>
        <taxon>Didymellaceae</taxon>
        <taxon>Didymella</taxon>
    </lineage>
</organism>
<dbReference type="CDD" id="cd09917">
    <property type="entry name" value="F-box_SF"/>
    <property type="match status" value="1"/>
</dbReference>
<dbReference type="Proteomes" id="UP001140562">
    <property type="component" value="Unassembled WGS sequence"/>
</dbReference>
<accession>A0A9W9BZB3</accession>
<evidence type="ECO:0000313" key="1">
    <source>
        <dbReference type="EMBL" id="KAJ4335709.1"/>
    </source>
</evidence>
<reference evidence="1" key="1">
    <citation type="submission" date="2022-10" db="EMBL/GenBank/DDBJ databases">
        <title>Tapping the CABI collections for fungal endophytes: first genome assemblies for Collariella, Neodidymelliopsis, Ascochyta clinopodiicola, Didymella pomorum, Didymosphaeria variabile, Neocosmospora piperis and Neocucurbitaria cava.</title>
        <authorList>
            <person name="Hill R."/>
        </authorList>
    </citation>
    <scope>NUCLEOTIDE SEQUENCE</scope>
    <source>
        <strain evidence="1">IMI 360193</strain>
    </source>
</reference>
<evidence type="ECO:0000313" key="2">
    <source>
        <dbReference type="Proteomes" id="UP001140562"/>
    </source>
</evidence>